<feature type="transmembrane region" description="Helical" evidence="9">
    <location>
        <begin position="53"/>
        <end position="74"/>
    </location>
</feature>
<keyword evidence="7 9" id="KW-0472">Membrane</keyword>
<keyword evidence="5 9" id="KW-0812">Transmembrane</keyword>
<dbReference type="GO" id="GO:0005886">
    <property type="term" value="C:plasma membrane"/>
    <property type="evidence" value="ECO:0007669"/>
    <property type="project" value="UniProtKB-SubCell"/>
</dbReference>
<dbReference type="InterPro" id="IPR001851">
    <property type="entry name" value="ABC_transp_permease"/>
</dbReference>
<sequence length="343" mass="35871">MKRIQQEEYLEYGTPGWKRLILRREAIIFALLVLVIIAAIITTPAFASTKTVTYLLLDTAAIMMMAFPMTLVMITGDIDLSVGSMVGLSSATLGLLLVNGMPFIVAGLAALCVGVLGGLFNGLLVTRVGLPALAVTIGTMALYRGIGKGMLGTLAVTEFPKEWTDLAKATIGSTGIPVVVIVLLVMMAIFIVLLHFTSFGRGVYAIGLSKEAALFSGVRVERTRLILFVISGFIAALAGIYFTLRYTSARADTGTGLELQVIAAVVLGGVSVFGGVGAIAGSVAGVLLIGVLAQTLRLHSITSDVISIVTGVLLILSVTVGSLALWVQKKRSQTKARAEAAKG</sequence>
<evidence type="ECO:0000256" key="7">
    <source>
        <dbReference type="ARBA" id="ARBA00023136"/>
    </source>
</evidence>
<feature type="transmembrane region" description="Helical" evidence="9">
    <location>
        <begin position="124"/>
        <end position="143"/>
    </location>
</feature>
<dbReference type="Proteomes" id="UP000470875">
    <property type="component" value="Unassembled WGS sequence"/>
</dbReference>
<evidence type="ECO:0000313" key="11">
    <source>
        <dbReference type="Proteomes" id="UP000470875"/>
    </source>
</evidence>
<dbReference type="GO" id="GO:0022857">
    <property type="term" value="F:transmembrane transporter activity"/>
    <property type="evidence" value="ECO:0007669"/>
    <property type="project" value="InterPro"/>
</dbReference>
<evidence type="ECO:0000256" key="6">
    <source>
        <dbReference type="ARBA" id="ARBA00022989"/>
    </source>
</evidence>
<comment type="caution">
    <text evidence="10">The sequence shown here is derived from an EMBL/GenBank/DDBJ whole genome shotgun (WGS) entry which is preliminary data.</text>
</comment>
<feature type="transmembrane region" description="Helical" evidence="9">
    <location>
        <begin position="176"/>
        <end position="196"/>
    </location>
</feature>
<keyword evidence="11" id="KW-1185">Reference proteome</keyword>
<organism evidence="10 11">
    <name type="scientific">Scrofimicrobium canadense</name>
    <dbReference type="NCBI Taxonomy" id="2652290"/>
    <lineage>
        <taxon>Bacteria</taxon>
        <taxon>Bacillati</taxon>
        <taxon>Actinomycetota</taxon>
        <taxon>Actinomycetes</taxon>
        <taxon>Actinomycetales</taxon>
        <taxon>Actinomycetaceae</taxon>
        <taxon>Scrofimicrobium</taxon>
    </lineage>
</organism>
<proteinExistence type="predicted"/>
<feature type="transmembrane region" description="Helical" evidence="9">
    <location>
        <begin position="26"/>
        <end position="47"/>
    </location>
</feature>
<feature type="transmembrane region" description="Helical" evidence="9">
    <location>
        <begin position="265"/>
        <end position="293"/>
    </location>
</feature>
<protein>
    <recommendedName>
        <fullName evidence="8">Autoinducer 2 import system permease protein LsrD</fullName>
    </recommendedName>
</protein>
<evidence type="ECO:0000256" key="9">
    <source>
        <dbReference type="SAM" id="Phobius"/>
    </source>
</evidence>
<reference evidence="10 11" key="1">
    <citation type="submission" date="2019-08" db="EMBL/GenBank/DDBJ databases">
        <title>In-depth cultivation of the pig gut microbiome towards novel bacterial diversity and tailored functional studies.</title>
        <authorList>
            <person name="Wylensek D."/>
            <person name="Hitch T.C.A."/>
            <person name="Clavel T."/>
        </authorList>
    </citation>
    <scope>NUCLEOTIDE SEQUENCE [LARGE SCALE GENOMIC DNA]</scope>
    <source>
        <strain evidence="10 11">WB03_NA08</strain>
    </source>
</reference>
<evidence type="ECO:0000256" key="3">
    <source>
        <dbReference type="ARBA" id="ARBA00022475"/>
    </source>
</evidence>
<evidence type="ECO:0000256" key="2">
    <source>
        <dbReference type="ARBA" id="ARBA00022448"/>
    </source>
</evidence>
<feature type="transmembrane region" description="Helical" evidence="9">
    <location>
        <begin position="95"/>
        <end position="118"/>
    </location>
</feature>
<evidence type="ECO:0000313" key="10">
    <source>
        <dbReference type="EMBL" id="MSS84390.1"/>
    </source>
</evidence>
<keyword evidence="6 9" id="KW-1133">Transmembrane helix</keyword>
<dbReference type="Pfam" id="PF02653">
    <property type="entry name" value="BPD_transp_2"/>
    <property type="match status" value="1"/>
</dbReference>
<evidence type="ECO:0000256" key="1">
    <source>
        <dbReference type="ARBA" id="ARBA00004651"/>
    </source>
</evidence>
<keyword evidence="2" id="KW-0813">Transport</keyword>
<evidence type="ECO:0000256" key="4">
    <source>
        <dbReference type="ARBA" id="ARBA00022519"/>
    </source>
</evidence>
<dbReference type="AlphaFoldDB" id="A0A6N7VTV3"/>
<gene>
    <name evidence="10" type="ORF">FYJ24_06365</name>
</gene>
<dbReference type="CDD" id="cd06579">
    <property type="entry name" value="TM_PBP1_transp_AraH_like"/>
    <property type="match status" value="1"/>
</dbReference>
<comment type="subcellular location">
    <subcellularLocation>
        <location evidence="1">Cell membrane</location>
        <topology evidence="1">Multi-pass membrane protein</topology>
    </subcellularLocation>
</comment>
<evidence type="ECO:0000256" key="5">
    <source>
        <dbReference type="ARBA" id="ARBA00022692"/>
    </source>
</evidence>
<keyword evidence="4" id="KW-0997">Cell inner membrane</keyword>
<dbReference type="PANTHER" id="PTHR32196:SF71">
    <property type="entry name" value="AUTOINDUCER 2 IMPORT SYSTEM PERMEASE PROTEIN LSRD"/>
    <property type="match status" value="1"/>
</dbReference>
<feature type="transmembrane region" description="Helical" evidence="9">
    <location>
        <begin position="305"/>
        <end position="327"/>
    </location>
</feature>
<feature type="transmembrane region" description="Helical" evidence="9">
    <location>
        <begin position="225"/>
        <end position="244"/>
    </location>
</feature>
<evidence type="ECO:0000256" key="8">
    <source>
        <dbReference type="ARBA" id="ARBA00039381"/>
    </source>
</evidence>
<accession>A0A6N7VTV3</accession>
<keyword evidence="3" id="KW-1003">Cell membrane</keyword>
<dbReference type="EMBL" id="VULO01000007">
    <property type="protein sequence ID" value="MSS84390.1"/>
    <property type="molecule type" value="Genomic_DNA"/>
</dbReference>
<name>A0A6N7VTV3_9ACTO</name>
<dbReference type="PANTHER" id="PTHR32196">
    <property type="entry name" value="ABC TRANSPORTER PERMEASE PROTEIN YPHD-RELATED-RELATED"/>
    <property type="match status" value="1"/>
</dbReference>